<evidence type="ECO:0000256" key="1">
    <source>
        <dbReference type="ARBA" id="ARBA00010759"/>
    </source>
</evidence>
<comment type="function">
    <text evidence="6">Removes the formyl group from the N-terminal Met of newly synthesized proteins. Requires at least a dipeptide for an efficient rate of reaction. N-terminal L-methionine is a prerequisite for activity but the enzyme has broad specificity at other positions.</text>
</comment>
<protein>
    <recommendedName>
        <fullName evidence="6">Peptide deformylase</fullName>
        <shortName evidence="6">PDF</shortName>
        <ecNumber evidence="6">3.5.1.88</ecNumber>
    </recommendedName>
    <alternativeName>
        <fullName evidence="6">Polypeptide deformylase</fullName>
    </alternativeName>
</protein>
<dbReference type="CDD" id="cd00487">
    <property type="entry name" value="Pep_deformylase"/>
    <property type="match status" value="1"/>
</dbReference>
<dbReference type="PRINTS" id="PR01576">
    <property type="entry name" value="PDEFORMYLASE"/>
</dbReference>
<dbReference type="EC" id="3.5.1.88" evidence="6"/>
<dbReference type="NCBIfam" id="NF001159">
    <property type="entry name" value="PRK00150.1-3"/>
    <property type="match status" value="1"/>
</dbReference>
<comment type="caution">
    <text evidence="7">The sequence shown here is derived from an EMBL/GenBank/DDBJ whole genome shotgun (WGS) entry which is preliminary data.</text>
</comment>
<dbReference type="RefSeq" id="WP_121217914.1">
    <property type="nucleotide sequence ID" value="NZ_JBIUBA010000019.1"/>
</dbReference>
<feature type="binding site" evidence="6">
    <location>
        <position position="88"/>
    </location>
    <ligand>
        <name>Fe cation</name>
        <dbReference type="ChEBI" id="CHEBI:24875"/>
    </ligand>
</feature>
<keyword evidence="8" id="KW-1185">Reference proteome</keyword>
<feature type="binding site" evidence="6">
    <location>
        <position position="130"/>
    </location>
    <ligand>
        <name>Fe cation</name>
        <dbReference type="ChEBI" id="CHEBI:24875"/>
    </ligand>
</feature>
<dbReference type="PANTHER" id="PTHR10458:SF2">
    <property type="entry name" value="PEPTIDE DEFORMYLASE, MITOCHONDRIAL"/>
    <property type="match status" value="1"/>
</dbReference>
<comment type="similarity">
    <text evidence="1 6">Belongs to the polypeptide deformylase family.</text>
</comment>
<dbReference type="InterPro" id="IPR036821">
    <property type="entry name" value="Peptide_deformylase_sf"/>
</dbReference>
<dbReference type="GO" id="GO:0046872">
    <property type="term" value="F:metal ion binding"/>
    <property type="evidence" value="ECO:0007669"/>
    <property type="project" value="UniProtKB-KW"/>
</dbReference>
<dbReference type="HAMAP" id="MF_00163">
    <property type="entry name" value="Pep_deformylase"/>
    <property type="match status" value="1"/>
</dbReference>
<keyword evidence="2 6" id="KW-0479">Metal-binding</keyword>
<dbReference type="Gene3D" id="3.90.45.10">
    <property type="entry name" value="Peptide deformylase"/>
    <property type="match status" value="1"/>
</dbReference>
<dbReference type="Proteomes" id="UP000272729">
    <property type="component" value="Unassembled WGS sequence"/>
</dbReference>
<dbReference type="InterPro" id="IPR023635">
    <property type="entry name" value="Peptide_deformylase"/>
</dbReference>
<proteinExistence type="inferred from homology"/>
<feature type="binding site" evidence="6">
    <location>
        <position position="134"/>
    </location>
    <ligand>
        <name>Fe cation</name>
        <dbReference type="ChEBI" id="CHEBI:24875"/>
    </ligand>
</feature>
<dbReference type="EMBL" id="RBXR01000001">
    <property type="protein sequence ID" value="RKT67545.1"/>
    <property type="molecule type" value="Genomic_DNA"/>
</dbReference>
<reference evidence="7 8" key="1">
    <citation type="submission" date="2018-10" db="EMBL/GenBank/DDBJ databases">
        <title>Sequencing the genomes of 1000 actinobacteria strains.</title>
        <authorList>
            <person name="Klenk H.-P."/>
        </authorList>
    </citation>
    <scope>NUCLEOTIDE SEQUENCE [LARGE SCALE GENOMIC DNA]</scope>
    <source>
        <strain evidence="7 8">DSM 43911</strain>
    </source>
</reference>
<keyword evidence="3 6" id="KW-0378">Hydrolase</keyword>
<evidence type="ECO:0000256" key="6">
    <source>
        <dbReference type="HAMAP-Rule" id="MF_00163"/>
    </source>
</evidence>
<accession>A0A495X2S2</accession>
<evidence type="ECO:0000256" key="3">
    <source>
        <dbReference type="ARBA" id="ARBA00022801"/>
    </source>
</evidence>
<keyword evidence="5 6" id="KW-0408">Iron</keyword>
<comment type="catalytic activity">
    <reaction evidence="6">
        <text>N-terminal N-formyl-L-methionyl-[peptide] + H2O = N-terminal L-methionyl-[peptide] + formate</text>
        <dbReference type="Rhea" id="RHEA:24420"/>
        <dbReference type="Rhea" id="RHEA-COMP:10639"/>
        <dbReference type="Rhea" id="RHEA-COMP:10640"/>
        <dbReference type="ChEBI" id="CHEBI:15377"/>
        <dbReference type="ChEBI" id="CHEBI:15740"/>
        <dbReference type="ChEBI" id="CHEBI:49298"/>
        <dbReference type="ChEBI" id="CHEBI:64731"/>
        <dbReference type="EC" id="3.5.1.88"/>
    </reaction>
</comment>
<sequence length="169" mass="18509">MKPIVLLGQPVLHTPTRPVTEFDDDLRELVDAMFATMAAAPGAGLAANQVGVDLRVFVYDCGRQGRGCVVNPRVERLPGGLQDGEEGCLSVPGLAYPTPRAQHVRCTGQDPWGEEIAIEADGFLARCFQHELDHLDGKLYLERLGGKSRRRAERDVKSAPWHGDALWPV</sequence>
<keyword evidence="4 6" id="KW-0648">Protein biosynthesis</keyword>
<dbReference type="NCBIfam" id="TIGR00079">
    <property type="entry name" value="pept_deformyl"/>
    <property type="match status" value="1"/>
</dbReference>
<dbReference type="SUPFAM" id="SSF56420">
    <property type="entry name" value="Peptide deformylase"/>
    <property type="match status" value="1"/>
</dbReference>
<dbReference type="Pfam" id="PF01327">
    <property type="entry name" value="Pep_deformylase"/>
    <property type="match status" value="1"/>
</dbReference>
<evidence type="ECO:0000256" key="2">
    <source>
        <dbReference type="ARBA" id="ARBA00022723"/>
    </source>
</evidence>
<dbReference type="GO" id="GO:0006412">
    <property type="term" value="P:translation"/>
    <property type="evidence" value="ECO:0007669"/>
    <property type="project" value="UniProtKB-UniRule"/>
</dbReference>
<gene>
    <name evidence="6" type="primary">def</name>
    <name evidence="7" type="ORF">DFJ66_0720</name>
</gene>
<dbReference type="PIRSF" id="PIRSF004749">
    <property type="entry name" value="Pep_def"/>
    <property type="match status" value="1"/>
</dbReference>
<evidence type="ECO:0000256" key="5">
    <source>
        <dbReference type="ARBA" id="ARBA00023004"/>
    </source>
</evidence>
<name>A0A495X2S2_9PSEU</name>
<dbReference type="OrthoDB" id="9804313at2"/>
<dbReference type="GO" id="GO:0042586">
    <property type="term" value="F:peptide deformylase activity"/>
    <property type="evidence" value="ECO:0007669"/>
    <property type="project" value="UniProtKB-UniRule"/>
</dbReference>
<dbReference type="PANTHER" id="PTHR10458">
    <property type="entry name" value="PEPTIDE DEFORMYLASE"/>
    <property type="match status" value="1"/>
</dbReference>
<feature type="active site" evidence="6">
    <location>
        <position position="131"/>
    </location>
</feature>
<comment type="cofactor">
    <cofactor evidence="6">
        <name>Fe(2+)</name>
        <dbReference type="ChEBI" id="CHEBI:29033"/>
    </cofactor>
    <text evidence="6">Binds 1 Fe(2+) ion.</text>
</comment>
<evidence type="ECO:0000313" key="8">
    <source>
        <dbReference type="Proteomes" id="UP000272729"/>
    </source>
</evidence>
<organism evidence="7 8">
    <name type="scientific">Saccharothrix variisporea</name>
    <dbReference type="NCBI Taxonomy" id="543527"/>
    <lineage>
        <taxon>Bacteria</taxon>
        <taxon>Bacillati</taxon>
        <taxon>Actinomycetota</taxon>
        <taxon>Actinomycetes</taxon>
        <taxon>Pseudonocardiales</taxon>
        <taxon>Pseudonocardiaceae</taxon>
        <taxon>Saccharothrix</taxon>
    </lineage>
</organism>
<evidence type="ECO:0000256" key="4">
    <source>
        <dbReference type="ARBA" id="ARBA00022917"/>
    </source>
</evidence>
<evidence type="ECO:0000313" key="7">
    <source>
        <dbReference type="EMBL" id="RKT67545.1"/>
    </source>
</evidence>
<dbReference type="AlphaFoldDB" id="A0A495X2S2"/>